<proteinExistence type="predicted"/>
<evidence type="ECO:0000313" key="2">
    <source>
        <dbReference type="EMBL" id="KAK3100758.1"/>
    </source>
</evidence>
<feature type="region of interest" description="Disordered" evidence="1">
    <location>
        <begin position="127"/>
        <end position="146"/>
    </location>
</feature>
<gene>
    <name evidence="2" type="ORF">FSP39_024844</name>
</gene>
<dbReference type="EMBL" id="VSWD01000006">
    <property type="protein sequence ID" value="KAK3100758.1"/>
    <property type="molecule type" value="Genomic_DNA"/>
</dbReference>
<accession>A0AA89C4I9</accession>
<protein>
    <submittedName>
        <fullName evidence="2">Uncharacterized protein</fullName>
    </submittedName>
</protein>
<keyword evidence="3" id="KW-1185">Reference proteome</keyword>
<evidence type="ECO:0000313" key="3">
    <source>
        <dbReference type="Proteomes" id="UP001186944"/>
    </source>
</evidence>
<reference evidence="2" key="1">
    <citation type="submission" date="2019-08" db="EMBL/GenBank/DDBJ databases">
        <title>The improved chromosome-level genome for the pearl oyster Pinctada fucata martensii using PacBio sequencing and Hi-C.</title>
        <authorList>
            <person name="Zheng Z."/>
        </authorList>
    </citation>
    <scope>NUCLEOTIDE SEQUENCE</scope>
    <source>
        <strain evidence="2">ZZ-2019</strain>
        <tissue evidence="2">Adductor muscle</tissue>
    </source>
</reference>
<sequence>MRTLYDITRQLSGNRKGNLDVPFKAVKGTIISDEKAKLDRWKNHFQHILNRPEPENIADIPEAEDLDINMDPITIQEVSTTKLNNNKKNSSLTHLCHTYALCRVELVKKFPARGLTILDRLTPETRESFSSFCPSNGSDPKYRRGTSLTSFSKHPIYHSNKGDFVAKVTDNHSEYSVESNTSDSGRGGSDCDVHSNGTPTIPEEHIHMPNPTFRPQMSKRPHNQSKESVQSEPIPRSIHFPQIPEYANIPCNNINNVKNHINLSHGHLNGRHQSVPSNNRNCSHVNPLNFRRDKEMPYLYHKHKPSVHWRHDMSPLGGSVVTLDEDGSTTTSGSYTVDDSGNEYAMTVV</sequence>
<feature type="compositionally biased region" description="Polar residues" evidence="1">
    <location>
        <begin position="128"/>
        <end position="138"/>
    </location>
</feature>
<evidence type="ECO:0000256" key="1">
    <source>
        <dbReference type="SAM" id="MobiDB-lite"/>
    </source>
</evidence>
<organism evidence="2 3">
    <name type="scientific">Pinctada imbricata</name>
    <name type="common">Atlantic pearl-oyster</name>
    <name type="synonym">Pinctada martensii</name>
    <dbReference type="NCBI Taxonomy" id="66713"/>
    <lineage>
        <taxon>Eukaryota</taxon>
        <taxon>Metazoa</taxon>
        <taxon>Spiralia</taxon>
        <taxon>Lophotrochozoa</taxon>
        <taxon>Mollusca</taxon>
        <taxon>Bivalvia</taxon>
        <taxon>Autobranchia</taxon>
        <taxon>Pteriomorphia</taxon>
        <taxon>Pterioida</taxon>
        <taxon>Pterioidea</taxon>
        <taxon>Pteriidae</taxon>
        <taxon>Pinctada</taxon>
    </lineage>
</organism>
<dbReference type="Proteomes" id="UP001186944">
    <property type="component" value="Unassembled WGS sequence"/>
</dbReference>
<name>A0AA89C4I9_PINIB</name>
<feature type="region of interest" description="Disordered" evidence="1">
    <location>
        <begin position="175"/>
        <end position="236"/>
    </location>
</feature>
<dbReference type="AlphaFoldDB" id="A0AA89C4I9"/>
<comment type="caution">
    <text evidence="2">The sequence shown here is derived from an EMBL/GenBank/DDBJ whole genome shotgun (WGS) entry which is preliminary data.</text>
</comment>